<dbReference type="EMBL" id="MLJW01000058">
    <property type="protein sequence ID" value="OIR04366.1"/>
    <property type="molecule type" value="Genomic_DNA"/>
</dbReference>
<organism evidence="2">
    <name type="scientific">mine drainage metagenome</name>
    <dbReference type="NCBI Taxonomy" id="410659"/>
    <lineage>
        <taxon>unclassified sequences</taxon>
        <taxon>metagenomes</taxon>
        <taxon>ecological metagenomes</taxon>
    </lineage>
</organism>
<name>A0A1J5SWG1_9ZZZZ</name>
<sequence>MSRGRPNPCGVRGVGGSGALAAALAIALGVATISFAETSGPAGIVQTAVLDAMHPLFVPTHPRVATTIRFPGPIGAPEGRGFTEDEQRVPGEYLVTWSQGDSHLTLTPLEGAGPSNLNVPYQGLTYVLYFYPAASQFQAVASLSLRPAPEGGLQPQPPRGEAGFRGGHPGSTARWLGLIDRLKVLRAAAPGPPMNRIAAAFGLECLDLEPTSDASPGGHGQFRTQLLRVVRDAETNSLGFVVRIENTSDRDLAFDVSSFSARAGGIRLPQVLSDAPATLERGATTEAYFVTSCPANRRLTADNRWIVSVALSAPRINPAAAVITTFDGDGGQVSGAVP</sequence>
<reference evidence="2" key="1">
    <citation type="submission" date="2016-10" db="EMBL/GenBank/DDBJ databases">
        <title>Sequence of Gallionella enrichment culture.</title>
        <authorList>
            <person name="Poehlein A."/>
            <person name="Muehling M."/>
            <person name="Daniel R."/>
        </authorList>
    </citation>
    <scope>NUCLEOTIDE SEQUENCE</scope>
</reference>
<protein>
    <submittedName>
        <fullName evidence="2">Uncharacterized protein</fullName>
    </submittedName>
</protein>
<feature type="region of interest" description="Disordered" evidence="1">
    <location>
        <begin position="148"/>
        <end position="167"/>
    </location>
</feature>
<evidence type="ECO:0000256" key="1">
    <source>
        <dbReference type="SAM" id="MobiDB-lite"/>
    </source>
</evidence>
<gene>
    <name evidence="2" type="ORF">GALL_135660</name>
</gene>
<dbReference type="AlphaFoldDB" id="A0A1J5SWG1"/>
<comment type="caution">
    <text evidence="2">The sequence shown here is derived from an EMBL/GenBank/DDBJ whole genome shotgun (WGS) entry which is preliminary data.</text>
</comment>
<proteinExistence type="predicted"/>
<accession>A0A1J5SWG1</accession>
<evidence type="ECO:0000313" key="2">
    <source>
        <dbReference type="EMBL" id="OIR04366.1"/>
    </source>
</evidence>